<name>A0A0G0H279_9BACT</name>
<protein>
    <recommendedName>
        <fullName evidence="3">Nitroreductase</fullName>
    </recommendedName>
</protein>
<comment type="caution">
    <text evidence="1">The sequence shown here is derived from an EMBL/GenBank/DDBJ whole genome shotgun (WGS) entry which is preliminary data.</text>
</comment>
<evidence type="ECO:0008006" key="3">
    <source>
        <dbReference type="Google" id="ProtNLM"/>
    </source>
</evidence>
<dbReference type="STRING" id="1618545.US53_C0059G0002"/>
<proteinExistence type="predicted"/>
<organism evidence="1 2">
    <name type="scientific">Candidatus Woesebacteria bacterium GW2011_GWA1_37_7</name>
    <dbReference type="NCBI Taxonomy" id="1618545"/>
    <lineage>
        <taxon>Bacteria</taxon>
        <taxon>Candidatus Woeseibacteriota</taxon>
    </lineage>
</organism>
<dbReference type="GO" id="GO:0016491">
    <property type="term" value="F:oxidoreductase activity"/>
    <property type="evidence" value="ECO:0007669"/>
    <property type="project" value="InterPro"/>
</dbReference>
<dbReference type="InterPro" id="IPR000415">
    <property type="entry name" value="Nitroreductase-like"/>
</dbReference>
<sequence>MAPSTHNTQPWLFKIESENCKIFIDPNRLLPESDPENRDLYISLGCSVQNLVEAAKIYGIFKSVSFYPKSKNLVADIYFKNVLTNKKKLDKKSLVIIKAIKNRKNSRGFFINKNIDKIILNKLRHLSLSDVIQVDFINKAEKIKIIAELTSESILKMYGIKQFRKELSSWINNNLSKRREGIPGYSLKFSTLVSFFFPFITRNFNIGKLVAKLNYSSINSAPLICLLSTKNNTPEDWFKIGLLSEKIFIKCTQVGLSTSISVAALEVRSIRGLLKKKLGLMTNPQFIINIGYMKPNNFYTPRLLVKNKLIK</sequence>
<dbReference type="Proteomes" id="UP000034591">
    <property type="component" value="Unassembled WGS sequence"/>
</dbReference>
<dbReference type="Gene3D" id="3.40.109.10">
    <property type="entry name" value="NADH Oxidase"/>
    <property type="match status" value="1"/>
</dbReference>
<dbReference type="AlphaFoldDB" id="A0A0G0H279"/>
<reference evidence="1 2" key="1">
    <citation type="journal article" date="2015" name="Nature">
        <title>rRNA introns, odd ribosomes, and small enigmatic genomes across a large radiation of phyla.</title>
        <authorList>
            <person name="Brown C.T."/>
            <person name="Hug L.A."/>
            <person name="Thomas B.C."/>
            <person name="Sharon I."/>
            <person name="Castelle C.J."/>
            <person name="Singh A."/>
            <person name="Wilkins M.J."/>
            <person name="Williams K.H."/>
            <person name="Banfield J.F."/>
        </authorList>
    </citation>
    <scope>NUCLEOTIDE SEQUENCE [LARGE SCALE GENOMIC DNA]</scope>
</reference>
<accession>A0A0G0H279</accession>
<gene>
    <name evidence="1" type="ORF">US53_C0059G0002</name>
</gene>
<evidence type="ECO:0000313" key="1">
    <source>
        <dbReference type="EMBL" id="KKQ36257.1"/>
    </source>
</evidence>
<evidence type="ECO:0000313" key="2">
    <source>
        <dbReference type="Proteomes" id="UP000034591"/>
    </source>
</evidence>
<dbReference type="EMBL" id="LBTI01000059">
    <property type="protein sequence ID" value="KKQ36257.1"/>
    <property type="molecule type" value="Genomic_DNA"/>
</dbReference>
<dbReference type="SUPFAM" id="SSF55469">
    <property type="entry name" value="FMN-dependent nitroreductase-like"/>
    <property type="match status" value="1"/>
</dbReference>